<keyword evidence="1" id="KW-0812">Transmembrane</keyword>
<feature type="transmembrane region" description="Helical" evidence="1">
    <location>
        <begin position="59"/>
        <end position="82"/>
    </location>
</feature>
<name>A0AAV6YTI1_ENGPU</name>
<reference evidence="2" key="1">
    <citation type="thesis" date="2020" institute="ProQuest LLC" country="789 East Eisenhower Parkway, Ann Arbor, MI, USA">
        <title>Comparative Genomics and Chromosome Evolution.</title>
        <authorList>
            <person name="Mudd A.B."/>
        </authorList>
    </citation>
    <scope>NUCLEOTIDE SEQUENCE</scope>
    <source>
        <strain evidence="2">237g6f4</strain>
        <tissue evidence="2">Blood</tissue>
    </source>
</reference>
<comment type="caution">
    <text evidence="2">The sequence shown here is derived from an EMBL/GenBank/DDBJ whole genome shotgun (WGS) entry which is preliminary data.</text>
</comment>
<dbReference type="Proteomes" id="UP000824782">
    <property type="component" value="Unassembled WGS sequence"/>
</dbReference>
<evidence type="ECO:0000256" key="1">
    <source>
        <dbReference type="SAM" id="Phobius"/>
    </source>
</evidence>
<evidence type="ECO:0000313" key="2">
    <source>
        <dbReference type="EMBL" id="KAG8540211.1"/>
    </source>
</evidence>
<organism evidence="2 3">
    <name type="scientific">Engystomops pustulosus</name>
    <name type="common">Tungara frog</name>
    <name type="synonym">Physalaemus pustulosus</name>
    <dbReference type="NCBI Taxonomy" id="76066"/>
    <lineage>
        <taxon>Eukaryota</taxon>
        <taxon>Metazoa</taxon>
        <taxon>Chordata</taxon>
        <taxon>Craniata</taxon>
        <taxon>Vertebrata</taxon>
        <taxon>Euteleostomi</taxon>
        <taxon>Amphibia</taxon>
        <taxon>Batrachia</taxon>
        <taxon>Anura</taxon>
        <taxon>Neobatrachia</taxon>
        <taxon>Hyloidea</taxon>
        <taxon>Leptodactylidae</taxon>
        <taxon>Leiuperinae</taxon>
        <taxon>Engystomops</taxon>
    </lineage>
</organism>
<proteinExistence type="predicted"/>
<accession>A0AAV6YTI1</accession>
<protein>
    <submittedName>
        <fullName evidence="2">Uncharacterized protein</fullName>
    </submittedName>
</protein>
<dbReference type="EMBL" id="WNYA01011153">
    <property type="protein sequence ID" value="KAG8540211.1"/>
    <property type="molecule type" value="Genomic_DNA"/>
</dbReference>
<evidence type="ECO:0000313" key="3">
    <source>
        <dbReference type="Proteomes" id="UP000824782"/>
    </source>
</evidence>
<keyword evidence="1" id="KW-0472">Membrane</keyword>
<gene>
    <name evidence="2" type="ORF">GDO81_019700</name>
</gene>
<keyword evidence="3" id="KW-1185">Reference proteome</keyword>
<keyword evidence="1" id="KW-1133">Transmembrane helix</keyword>
<sequence length="84" mass="9398">MDPVDLIITSLRLSATQVQRFSSDHQNSSSLVIGQTHGYDCPLVWLHDITPSSSGTQELIYALFILAYKNILYLSCVTRVVIGW</sequence>
<dbReference type="AlphaFoldDB" id="A0AAV6YTI1"/>